<dbReference type="AlphaFoldDB" id="A0A9N9KNG7"/>
<name>A0A9N9KNG7_9HELO</name>
<evidence type="ECO:0000313" key="1">
    <source>
        <dbReference type="EMBL" id="CAG8950999.1"/>
    </source>
</evidence>
<dbReference type="Proteomes" id="UP000696280">
    <property type="component" value="Unassembled WGS sequence"/>
</dbReference>
<gene>
    <name evidence="1" type="ORF">HYFRA_00006396</name>
</gene>
<comment type="caution">
    <text evidence="1">The sequence shown here is derived from an EMBL/GenBank/DDBJ whole genome shotgun (WGS) entry which is preliminary data.</text>
</comment>
<evidence type="ECO:0000313" key="2">
    <source>
        <dbReference type="Proteomes" id="UP000696280"/>
    </source>
</evidence>
<dbReference type="EMBL" id="CAJVRL010000039">
    <property type="protein sequence ID" value="CAG8950999.1"/>
    <property type="molecule type" value="Genomic_DNA"/>
</dbReference>
<reference evidence="1" key="1">
    <citation type="submission" date="2021-07" db="EMBL/GenBank/DDBJ databases">
        <authorList>
            <person name="Durling M."/>
        </authorList>
    </citation>
    <scope>NUCLEOTIDE SEQUENCE</scope>
</reference>
<accession>A0A9N9KNG7</accession>
<proteinExistence type="predicted"/>
<protein>
    <submittedName>
        <fullName evidence="1">Uncharacterized protein</fullName>
    </submittedName>
</protein>
<organism evidence="1 2">
    <name type="scientific">Hymenoscyphus fraxineus</name>
    <dbReference type="NCBI Taxonomy" id="746836"/>
    <lineage>
        <taxon>Eukaryota</taxon>
        <taxon>Fungi</taxon>
        <taxon>Dikarya</taxon>
        <taxon>Ascomycota</taxon>
        <taxon>Pezizomycotina</taxon>
        <taxon>Leotiomycetes</taxon>
        <taxon>Helotiales</taxon>
        <taxon>Helotiaceae</taxon>
        <taxon>Hymenoscyphus</taxon>
    </lineage>
</organism>
<sequence length="84" mass="9360">MPWQQKPTDEETIANYECSTLKYFKKGHFTVKQRPGCSLIPIVLYLPPSLDRLGGIAHNENVAKFHVLALKFDTGRSASGPPCT</sequence>
<keyword evidence="2" id="KW-1185">Reference proteome</keyword>